<dbReference type="PANTHER" id="PTHR33507">
    <property type="entry name" value="INNER MEMBRANE PROTEIN YBBJ"/>
    <property type="match status" value="1"/>
</dbReference>
<evidence type="ECO:0000313" key="10">
    <source>
        <dbReference type="Proteomes" id="UP000267535"/>
    </source>
</evidence>
<evidence type="ECO:0000259" key="8">
    <source>
        <dbReference type="Pfam" id="PF25145"/>
    </source>
</evidence>
<feature type="transmembrane region" description="Helical" evidence="5">
    <location>
        <begin position="321"/>
        <end position="338"/>
    </location>
</feature>
<dbReference type="InterPro" id="IPR012340">
    <property type="entry name" value="NA-bd_OB-fold"/>
</dbReference>
<evidence type="ECO:0000259" key="6">
    <source>
        <dbReference type="Pfam" id="PF01957"/>
    </source>
</evidence>
<dbReference type="InterPro" id="IPR002810">
    <property type="entry name" value="NfeD-like_C"/>
</dbReference>
<feature type="domain" description="NfeD-like C-terminal" evidence="6">
    <location>
        <begin position="410"/>
        <end position="463"/>
    </location>
</feature>
<dbReference type="SUPFAM" id="SSF52096">
    <property type="entry name" value="ClpP/crotonase"/>
    <property type="match status" value="1"/>
</dbReference>
<keyword evidence="4 5" id="KW-0472">Membrane</keyword>
<feature type="domain" description="NfeD1b N-terminal" evidence="8">
    <location>
        <begin position="49"/>
        <end position="237"/>
    </location>
</feature>
<evidence type="ECO:0000256" key="3">
    <source>
        <dbReference type="ARBA" id="ARBA00022989"/>
    </source>
</evidence>
<dbReference type="InterPro" id="IPR056738">
    <property type="entry name" value="NfeD1b_N"/>
</dbReference>
<dbReference type="Pfam" id="PF24961">
    <property type="entry name" value="NfeD_membrane"/>
    <property type="match status" value="1"/>
</dbReference>
<evidence type="ECO:0000256" key="4">
    <source>
        <dbReference type="ARBA" id="ARBA00023136"/>
    </source>
</evidence>
<dbReference type="SUPFAM" id="SSF141322">
    <property type="entry name" value="NfeD domain-like"/>
    <property type="match status" value="1"/>
</dbReference>
<sequence>MRHTILFNLLCLLVFSGISLLLGSATLAKGSESTQPTSGSVPQVWTLTIAGGIGPASSDLVIRTIDRAAAATAEILVIQLDTPGGLDKSMRAMIQHILSAPIPVVTYVSPQGARAASAGTYILYASHVAAMAPATNLGAASPVQLGAPGMINPAQPQTEEEKKQRQQLLDQATTMQRKIMNDAVAYIRGLADVHGRNADWAEQAVREAVSIDSGKALELKVIDIVASDLNDLLQQLDGRVVRVANHDYQISTVNNLIVPILPDWRARFLLVITNPNIAYILLMIGFYGLLLEFYNPGFGLPGVVGAICMLTGLYALQLLPISYTGLGLILLGVALMAIEALTPSIGVLGFGGAVAFVIGSIMLMDTDLPGYQIATPVIALFTFVTAGLSVFVLGMALKARRSAVVSGVTTMLGETAIVLDDFSAEGRVTINGETWNAWSEEPLKKNDSVNVVAIEGLILRVEKQQPD</sequence>
<dbReference type="Proteomes" id="UP000267535">
    <property type="component" value="Unassembled WGS sequence"/>
</dbReference>
<dbReference type="OrthoDB" id="5289056at2"/>
<feature type="domain" description="NfeD integral membrane" evidence="7">
    <location>
        <begin position="276"/>
        <end position="393"/>
    </location>
</feature>
<feature type="transmembrane region" description="Helical" evidence="5">
    <location>
        <begin position="345"/>
        <end position="364"/>
    </location>
</feature>
<dbReference type="AlphaFoldDB" id="A0A3P1SRW7"/>
<dbReference type="Gene3D" id="2.40.50.140">
    <property type="entry name" value="Nucleic acid-binding proteins"/>
    <property type="match status" value="1"/>
</dbReference>
<reference evidence="9 10" key="1">
    <citation type="submission" date="2018-11" db="EMBL/GenBank/DDBJ databases">
        <title>The draft genome sequence of Amphritea balenae JAMM 1525T.</title>
        <authorList>
            <person name="Fang Z."/>
            <person name="Zhang Y."/>
            <person name="Han X."/>
        </authorList>
    </citation>
    <scope>NUCLEOTIDE SEQUENCE [LARGE SCALE GENOMIC DNA]</scope>
    <source>
        <strain evidence="9 10">JAMM 1525</strain>
    </source>
</reference>
<keyword evidence="2 5" id="KW-0812">Transmembrane</keyword>
<dbReference type="Pfam" id="PF01957">
    <property type="entry name" value="NfeD"/>
    <property type="match status" value="1"/>
</dbReference>
<proteinExistence type="predicted"/>
<evidence type="ECO:0000259" key="7">
    <source>
        <dbReference type="Pfam" id="PF24961"/>
    </source>
</evidence>
<evidence type="ECO:0000256" key="1">
    <source>
        <dbReference type="ARBA" id="ARBA00004141"/>
    </source>
</evidence>
<evidence type="ECO:0000256" key="5">
    <source>
        <dbReference type="SAM" id="Phobius"/>
    </source>
</evidence>
<dbReference type="FunFam" id="3.90.226.10:FF:000089">
    <property type="entry name" value="Membrane-bound serine protease"/>
    <property type="match status" value="1"/>
</dbReference>
<comment type="subcellular location">
    <subcellularLocation>
        <location evidence="1">Membrane</location>
        <topology evidence="1">Multi-pass membrane protein</topology>
    </subcellularLocation>
</comment>
<accession>A0A3P1SRW7</accession>
<feature type="transmembrane region" description="Helical" evidence="5">
    <location>
        <begin position="370"/>
        <end position="393"/>
    </location>
</feature>
<comment type="caution">
    <text evidence="9">The sequence shown here is derived from an EMBL/GenBank/DDBJ whole genome shotgun (WGS) entry which is preliminary data.</text>
</comment>
<evidence type="ECO:0000256" key="2">
    <source>
        <dbReference type="ARBA" id="ARBA00022692"/>
    </source>
</evidence>
<dbReference type="InterPro" id="IPR056739">
    <property type="entry name" value="NfeD_membrane"/>
</dbReference>
<protein>
    <submittedName>
        <fullName evidence="9">Nodulation protein NfeD</fullName>
    </submittedName>
</protein>
<dbReference type="Gene3D" id="3.90.226.10">
    <property type="entry name" value="2-enoyl-CoA Hydratase, Chain A, domain 1"/>
    <property type="match status" value="1"/>
</dbReference>
<dbReference type="GO" id="GO:0016020">
    <property type="term" value="C:membrane"/>
    <property type="evidence" value="ECO:0007669"/>
    <property type="project" value="UniProtKB-SubCell"/>
</dbReference>
<dbReference type="EMBL" id="RQXV01000004">
    <property type="protein sequence ID" value="RRC99789.1"/>
    <property type="molecule type" value="Genomic_DNA"/>
</dbReference>
<name>A0A3P1SRW7_9GAMM</name>
<feature type="transmembrane region" description="Helical" evidence="5">
    <location>
        <begin position="268"/>
        <end position="290"/>
    </location>
</feature>
<dbReference type="InterPro" id="IPR052165">
    <property type="entry name" value="Membrane_assoc_protease"/>
</dbReference>
<organism evidence="9 10">
    <name type="scientific">Amphritea balenae</name>
    <dbReference type="NCBI Taxonomy" id="452629"/>
    <lineage>
        <taxon>Bacteria</taxon>
        <taxon>Pseudomonadati</taxon>
        <taxon>Pseudomonadota</taxon>
        <taxon>Gammaproteobacteria</taxon>
        <taxon>Oceanospirillales</taxon>
        <taxon>Oceanospirillaceae</taxon>
        <taxon>Amphritea</taxon>
    </lineage>
</organism>
<gene>
    <name evidence="9" type="ORF">EHS89_09445</name>
</gene>
<keyword evidence="10" id="KW-1185">Reference proteome</keyword>
<evidence type="ECO:0000313" key="9">
    <source>
        <dbReference type="EMBL" id="RRC99789.1"/>
    </source>
</evidence>
<dbReference type="Pfam" id="PF25145">
    <property type="entry name" value="NfeD1b_N"/>
    <property type="match status" value="1"/>
</dbReference>
<dbReference type="PANTHER" id="PTHR33507:SF4">
    <property type="entry name" value="NODULATION COMPETITIVENESS PROTEIN NFED"/>
    <property type="match status" value="1"/>
</dbReference>
<dbReference type="InterPro" id="IPR029045">
    <property type="entry name" value="ClpP/crotonase-like_dom_sf"/>
</dbReference>
<keyword evidence="3 5" id="KW-1133">Transmembrane helix</keyword>
<dbReference type="CDD" id="cd07020">
    <property type="entry name" value="Clp_protease_NfeD_1"/>
    <property type="match status" value="1"/>
</dbReference>